<dbReference type="GO" id="GO:0003677">
    <property type="term" value="F:DNA binding"/>
    <property type="evidence" value="ECO:0007669"/>
    <property type="project" value="UniProtKB-UniRule"/>
</dbReference>
<evidence type="ECO:0000259" key="5">
    <source>
        <dbReference type="PROSITE" id="PS50977"/>
    </source>
</evidence>
<proteinExistence type="predicted"/>
<keyword evidence="3" id="KW-0804">Transcription</keyword>
<dbReference type="AlphaFoldDB" id="A0A7K1U2G7"/>
<dbReference type="EMBL" id="WRXN01000003">
    <property type="protein sequence ID" value="MVT08557.1"/>
    <property type="molecule type" value="Genomic_DNA"/>
</dbReference>
<dbReference type="SUPFAM" id="SSF48498">
    <property type="entry name" value="Tetracyclin repressor-like, C-terminal domain"/>
    <property type="match status" value="1"/>
</dbReference>
<evidence type="ECO:0000313" key="6">
    <source>
        <dbReference type="EMBL" id="MVT08557.1"/>
    </source>
</evidence>
<evidence type="ECO:0000256" key="3">
    <source>
        <dbReference type="ARBA" id="ARBA00023163"/>
    </source>
</evidence>
<comment type="caution">
    <text evidence="6">The sequence shown here is derived from an EMBL/GenBank/DDBJ whole genome shotgun (WGS) entry which is preliminary data.</text>
</comment>
<dbReference type="SUPFAM" id="SSF46689">
    <property type="entry name" value="Homeodomain-like"/>
    <property type="match status" value="1"/>
</dbReference>
<accession>A0A7K1U2G7</accession>
<dbReference type="PANTHER" id="PTHR47506">
    <property type="entry name" value="TRANSCRIPTIONAL REGULATORY PROTEIN"/>
    <property type="match status" value="1"/>
</dbReference>
<keyword evidence="1" id="KW-0805">Transcription regulation</keyword>
<dbReference type="Gene3D" id="1.10.357.10">
    <property type="entry name" value="Tetracycline Repressor, domain 2"/>
    <property type="match status" value="1"/>
</dbReference>
<feature type="domain" description="HTH tetR-type" evidence="5">
    <location>
        <begin position="5"/>
        <end position="65"/>
    </location>
</feature>
<gene>
    <name evidence="6" type="ORF">GO493_09825</name>
</gene>
<dbReference type="PROSITE" id="PS50977">
    <property type="entry name" value="HTH_TETR_2"/>
    <property type="match status" value="1"/>
</dbReference>
<keyword evidence="7" id="KW-1185">Reference proteome</keyword>
<evidence type="ECO:0000313" key="7">
    <source>
        <dbReference type="Proteomes" id="UP000461730"/>
    </source>
</evidence>
<dbReference type="Proteomes" id="UP000461730">
    <property type="component" value="Unassembled WGS sequence"/>
</dbReference>
<organism evidence="6 7">
    <name type="scientific">Chitinophaga tropicalis</name>
    <dbReference type="NCBI Taxonomy" id="2683588"/>
    <lineage>
        <taxon>Bacteria</taxon>
        <taxon>Pseudomonadati</taxon>
        <taxon>Bacteroidota</taxon>
        <taxon>Chitinophagia</taxon>
        <taxon>Chitinophagales</taxon>
        <taxon>Chitinophagaceae</taxon>
        <taxon>Chitinophaga</taxon>
    </lineage>
</organism>
<dbReference type="InterPro" id="IPR036271">
    <property type="entry name" value="Tet_transcr_reg_TetR-rel_C_sf"/>
</dbReference>
<name>A0A7K1U2G7_9BACT</name>
<dbReference type="InterPro" id="IPR009057">
    <property type="entry name" value="Homeodomain-like_sf"/>
</dbReference>
<dbReference type="RefSeq" id="WP_157305977.1">
    <property type="nucleotide sequence ID" value="NZ_WRXN01000003.1"/>
</dbReference>
<dbReference type="PANTHER" id="PTHR47506:SF3">
    <property type="entry name" value="HTH-TYPE TRANSCRIPTIONAL REGULATOR LMRA"/>
    <property type="match status" value="1"/>
</dbReference>
<dbReference type="Pfam" id="PF16925">
    <property type="entry name" value="TetR_C_13"/>
    <property type="match status" value="1"/>
</dbReference>
<keyword evidence="2 4" id="KW-0238">DNA-binding</keyword>
<dbReference type="Pfam" id="PF00440">
    <property type="entry name" value="TetR_N"/>
    <property type="match status" value="1"/>
</dbReference>
<protein>
    <submittedName>
        <fullName evidence="6">TetR family transcriptional regulator</fullName>
    </submittedName>
</protein>
<evidence type="ECO:0000256" key="1">
    <source>
        <dbReference type="ARBA" id="ARBA00023015"/>
    </source>
</evidence>
<dbReference type="PRINTS" id="PR00455">
    <property type="entry name" value="HTHTETR"/>
</dbReference>
<feature type="DNA-binding region" description="H-T-H motif" evidence="4">
    <location>
        <begin position="28"/>
        <end position="47"/>
    </location>
</feature>
<sequence>MSKAEKTRQFIIEKTAPIFNTKGYAGTSLTDMTEATGLTKGSIYGNFSNKDEVALACFDYNLAKLNAIKKEQMDKLSSIKEKLKVRTYIFDQAILAKMPIGGCPILNTATEADDTHPRLKERVADAIENWKKKVTELLKEGIHNKEISANTDPEQVALTLISMTEGAIMVSMVTGKFSYGRSVMEAARKYIDAL</sequence>
<evidence type="ECO:0000256" key="4">
    <source>
        <dbReference type="PROSITE-ProRule" id="PRU00335"/>
    </source>
</evidence>
<dbReference type="InterPro" id="IPR011075">
    <property type="entry name" value="TetR_C"/>
</dbReference>
<evidence type="ECO:0000256" key="2">
    <source>
        <dbReference type="ARBA" id="ARBA00023125"/>
    </source>
</evidence>
<dbReference type="InterPro" id="IPR001647">
    <property type="entry name" value="HTH_TetR"/>
</dbReference>
<reference evidence="6 7" key="1">
    <citation type="submission" date="2019-12" db="EMBL/GenBank/DDBJ databases">
        <title>Chitinophaga sp. strain ysch24 (GDMCC 1.1355), whole genome shotgun sequence.</title>
        <authorList>
            <person name="Zhang X."/>
        </authorList>
    </citation>
    <scope>NUCLEOTIDE SEQUENCE [LARGE SCALE GENOMIC DNA]</scope>
    <source>
        <strain evidence="7">ysch24</strain>
    </source>
</reference>